<evidence type="ECO:0000313" key="13">
    <source>
        <dbReference type="Proteomes" id="UP000232875"/>
    </source>
</evidence>
<evidence type="ECO:0000256" key="9">
    <source>
        <dbReference type="ARBA" id="ARBA00022694"/>
    </source>
</evidence>
<accession>A0A2N1JB66</accession>
<dbReference type="InterPro" id="IPR011671">
    <property type="entry name" value="tRNA_uracil_MeTrfase"/>
</dbReference>
<evidence type="ECO:0000256" key="10">
    <source>
        <dbReference type="ARBA" id="ARBA00047957"/>
    </source>
</evidence>
<dbReference type="AlphaFoldDB" id="A0A2N1JB66"/>
<keyword evidence="8 11" id="KW-0949">S-adenosyl-L-methionine</keyword>
<evidence type="ECO:0000256" key="1">
    <source>
        <dbReference type="ARBA" id="ARBA00004496"/>
    </source>
</evidence>
<gene>
    <name evidence="12" type="primary">TRM44</name>
    <name evidence="12" type="ORF">MVES_002545</name>
</gene>
<dbReference type="GeneID" id="80902202"/>
<keyword evidence="13" id="KW-1185">Reference proteome</keyword>
<reference evidence="12 13" key="1">
    <citation type="submission" date="2017-10" db="EMBL/GenBank/DDBJ databases">
        <title>A novel species of cold-tolerant Malassezia isolated from bats.</title>
        <authorList>
            <person name="Lorch J.M."/>
            <person name="Palmer J.M."/>
            <person name="Vanderwolf K.J."/>
            <person name="Schmidt K.Z."/>
            <person name="Verant M.L."/>
            <person name="Weller T.J."/>
            <person name="Blehert D.S."/>
        </authorList>
    </citation>
    <scope>NUCLEOTIDE SEQUENCE [LARGE SCALE GENOMIC DNA]</scope>
    <source>
        <strain evidence="12 13">NWHC:44797-103</strain>
    </source>
</reference>
<organism evidence="12 13">
    <name type="scientific">Malassezia vespertilionis</name>
    <dbReference type="NCBI Taxonomy" id="2020962"/>
    <lineage>
        <taxon>Eukaryota</taxon>
        <taxon>Fungi</taxon>
        <taxon>Dikarya</taxon>
        <taxon>Basidiomycota</taxon>
        <taxon>Ustilaginomycotina</taxon>
        <taxon>Malasseziomycetes</taxon>
        <taxon>Malasseziales</taxon>
        <taxon>Malasseziaceae</taxon>
        <taxon>Malassezia</taxon>
    </lineage>
</organism>
<keyword evidence="9 11" id="KW-0819">tRNA processing</keyword>
<protein>
    <recommendedName>
        <fullName evidence="4 11">tRNA (uracil-O(2)-)-methyltransferase</fullName>
        <ecNumber evidence="3 11">2.1.1.211</ecNumber>
    </recommendedName>
</protein>
<evidence type="ECO:0000256" key="5">
    <source>
        <dbReference type="ARBA" id="ARBA00022490"/>
    </source>
</evidence>
<comment type="subcellular location">
    <subcellularLocation>
        <location evidence="1 11">Cytoplasm</location>
    </subcellularLocation>
</comment>
<dbReference type="GO" id="GO:0141101">
    <property type="term" value="F:tRNA(Ser) (uridine(44)-2'-O-)-methyltransferase activity"/>
    <property type="evidence" value="ECO:0007669"/>
    <property type="project" value="UniProtKB-EC"/>
</dbReference>
<keyword evidence="7 11" id="KW-0808">Transferase</keyword>
<evidence type="ECO:0000256" key="8">
    <source>
        <dbReference type="ARBA" id="ARBA00022691"/>
    </source>
</evidence>
<dbReference type="GO" id="GO:0030488">
    <property type="term" value="P:tRNA methylation"/>
    <property type="evidence" value="ECO:0007669"/>
    <property type="project" value="UniProtKB-UniRule"/>
</dbReference>
<comment type="function">
    <text evidence="11">Adenosyl-L-methionine (AdoMet)-dependent tRNA (uracil-O(2)-)-methyltransferase.</text>
</comment>
<evidence type="ECO:0000256" key="4">
    <source>
        <dbReference type="ARBA" id="ARBA00017788"/>
    </source>
</evidence>
<keyword evidence="5 11" id="KW-0963">Cytoplasm</keyword>
<evidence type="ECO:0000256" key="3">
    <source>
        <dbReference type="ARBA" id="ARBA00012795"/>
    </source>
</evidence>
<dbReference type="Proteomes" id="UP000232875">
    <property type="component" value="Unassembled WGS sequence"/>
</dbReference>
<dbReference type="STRING" id="2020962.A0A2N1JB66"/>
<evidence type="ECO:0000256" key="6">
    <source>
        <dbReference type="ARBA" id="ARBA00022603"/>
    </source>
</evidence>
<dbReference type="EMBL" id="KZ454991">
    <property type="protein sequence ID" value="PKI83752.1"/>
    <property type="molecule type" value="Genomic_DNA"/>
</dbReference>
<dbReference type="OrthoDB" id="10047021at2759"/>
<comment type="similarity">
    <text evidence="2 11">Belongs to the TRM44 family.</text>
</comment>
<name>A0A2N1JB66_9BASI</name>
<keyword evidence="6 11" id="KW-0489">Methyltransferase</keyword>
<evidence type="ECO:0000256" key="7">
    <source>
        <dbReference type="ARBA" id="ARBA00022679"/>
    </source>
</evidence>
<evidence type="ECO:0000313" key="12">
    <source>
        <dbReference type="EMBL" id="PKI83752.1"/>
    </source>
</evidence>
<evidence type="ECO:0000256" key="2">
    <source>
        <dbReference type="ARBA" id="ARBA00009056"/>
    </source>
</evidence>
<dbReference type="EC" id="2.1.1.211" evidence="3 11"/>
<dbReference type="PANTHER" id="PTHR21210:SF0">
    <property type="entry name" value="TRNA (URACIL-O(2)-)-METHYLTRANSFERASE-RELATED"/>
    <property type="match status" value="1"/>
</dbReference>
<dbReference type="RefSeq" id="XP_056063493.1">
    <property type="nucleotide sequence ID" value="XM_056207518.1"/>
</dbReference>
<dbReference type="GO" id="GO:0005737">
    <property type="term" value="C:cytoplasm"/>
    <property type="evidence" value="ECO:0007669"/>
    <property type="project" value="UniProtKB-SubCell"/>
</dbReference>
<dbReference type="PANTHER" id="PTHR21210">
    <property type="entry name" value="TRNA (URACIL-O(2)-)-METHYLTRANSFERASE-RELATED"/>
    <property type="match status" value="1"/>
</dbReference>
<sequence length="524" mass="58899">MAKDLFRPCFVAQDAQAYGRHGLLDEVPWIPIVTAPAPYSKDDWLAAMLAWIQHAERNSSSIRRCELWGEQKSDGALMYRCIRRLLPRRTHIDSGMLQECAIYTENDDATVVYTTLRNSAQETEAPDGEMLHRARTQQDYPQDASQVPYYHPAVRALAFHYRAAQCCVQIDMIPFPGTGNIAQDARLGRTALSLLRLMHQHSYGHATSYVKRVEHDILVPRDAYQDLYLALRTRYAGELIRTWAEVTDPKKHVFEDIGIATWLILLWRSMFSQGAAPGGFVDVGCGNGLLVHILTLEGYRGYGFDARARRSWAQYREHGADLQTCMLDAAEIVSREASPFPRGAFLIGNHADELTPWLPLLATSTQACAGYINIPCCAWTLDGTRFVPTQYTLDRKKVAEWVTGAHLGGQDPVMPPAPHTAISEDANVLLQHTLWFFERMVAAPEQAVSKHFAYYAYIATLHLRAGWVLETEALRIPSTKNWTLVARRKIGTDAASTARLDVHYSALVQEARAVQTRIPAPSHE</sequence>
<evidence type="ECO:0000256" key="11">
    <source>
        <dbReference type="RuleBase" id="RU368004"/>
    </source>
</evidence>
<comment type="catalytic activity">
    <reaction evidence="10 11">
        <text>uridine(44) in tRNA(Ser) + S-adenosyl-L-methionine = 2'-O-methyluridine(44) in tRNA(Ser) + S-adenosyl-L-homocysteine + H(+)</text>
        <dbReference type="Rhea" id="RHEA:43100"/>
        <dbReference type="Rhea" id="RHEA-COMP:10339"/>
        <dbReference type="Rhea" id="RHEA-COMP:10340"/>
        <dbReference type="ChEBI" id="CHEBI:15378"/>
        <dbReference type="ChEBI" id="CHEBI:57856"/>
        <dbReference type="ChEBI" id="CHEBI:59789"/>
        <dbReference type="ChEBI" id="CHEBI:65315"/>
        <dbReference type="ChEBI" id="CHEBI:74478"/>
        <dbReference type="EC" id="2.1.1.211"/>
    </reaction>
</comment>
<dbReference type="Pfam" id="PF07757">
    <property type="entry name" value="AdoMet_MTase"/>
    <property type="match status" value="1"/>
</dbReference>
<proteinExistence type="inferred from homology"/>